<dbReference type="BioCyc" id="BSUB633149:G1GM8-894-MONOMER"/>
<evidence type="ECO:0000313" key="4">
    <source>
        <dbReference type="EMBL" id="ADL00208.1"/>
    </source>
</evidence>
<dbReference type="InterPro" id="IPR000644">
    <property type="entry name" value="CBS_dom"/>
</dbReference>
<evidence type="ECO:0000256" key="1">
    <source>
        <dbReference type="ARBA" id="ARBA00023122"/>
    </source>
</evidence>
<protein>
    <submittedName>
        <fullName evidence="4">Putative signal transduction protein with CBS domains</fullName>
    </submittedName>
</protein>
<dbReference type="SMART" id="SM00116">
    <property type="entry name" value="CBS"/>
    <property type="match status" value="2"/>
</dbReference>
<dbReference type="SUPFAM" id="SSF54631">
    <property type="entry name" value="CBS-domain pair"/>
    <property type="match status" value="1"/>
</dbReference>
<feature type="domain" description="CBS" evidence="3">
    <location>
        <begin position="7"/>
        <end position="63"/>
    </location>
</feature>
<dbReference type="CDD" id="cd04622">
    <property type="entry name" value="CBS_pair_HRP1_like"/>
    <property type="match status" value="1"/>
</dbReference>
<dbReference type="Proteomes" id="UP000002696">
    <property type="component" value="Chromosome"/>
</dbReference>
<dbReference type="Pfam" id="PF00571">
    <property type="entry name" value="CBS"/>
    <property type="match status" value="2"/>
</dbReference>
<keyword evidence="1 2" id="KW-0129">CBS domain</keyword>
<evidence type="ECO:0000259" key="3">
    <source>
        <dbReference type="PROSITE" id="PS51371"/>
    </source>
</evidence>
<dbReference type="PANTHER" id="PTHR43080:SF2">
    <property type="entry name" value="CBS DOMAIN-CONTAINING PROTEIN"/>
    <property type="match status" value="1"/>
</dbReference>
<reference evidence="5" key="1">
    <citation type="journal article" date="2011" name="J. Bacteriol.">
        <title>Genome sequences of eight morphologically diverse alphaproteobacteria.</title>
        <authorList>
            <consortium name="US DOE Joint Genome Institute"/>
            <person name="Brown P.J."/>
            <person name="Kysela D.T."/>
            <person name="Buechlein A."/>
            <person name="Hemmerich C."/>
            <person name="Brun Y.V."/>
        </authorList>
    </citation>
    <scope>NUCLEOTIDE SEQUENCE [LARGE SCALE GENOMIC DNA]</scope>
    <source>
        <strain evidence="5">ATCC 15264 / DSM 4735 / LMG 14903 / NBRC 16000 / CB 81</strain>
    </source>
</reference>
<evidence type="ECO:0000313" key="5">
    <source>
        <dbReference type="Proteomes" id="UP000002696"/>
    </source>
</evidence>
<dbReference type="InterPro" id="IPR046342">
    <property type="entry name" value="CBS_dom_sf"/>
</dbReference>
<dbReference type="HOGENOM" id="CLU_040681_12_0_5"/>
<keyword evidence="5" id="KW-1185">Reference proteome</keyword>
<organism evidence="4 5">
    <name type="scientific">Brevundimonas subvibrioides (strain ATCC 15264 / DSM 4735 / LMG 14903 / NBRC 16000 / CB 81)</name>
    <name type="common">Caulobacter subvibrioides</name>
    <dbReference type="NCBI Taxonomy" id="633149"/>
    <lineage>
        <taxon>Bacteria</taxon>
        <taxon>Pseudomonadati</taxon>
        <taxon>Pseudomonadota</taxon>
        <taxon>Alphaproteobacteria</taxon>
        <taxon>Caulobacterales</taxon>
        <taxon>Caulobacteraceae</taxon>
        <taxon>Brevundimonas</taxon>
    </lineage>
</organism>
<name>D9QMN8_BRESC</name>
<dbReference type="OrthoDB" id="9802114at2"/>
<gene>
    <name evidence="4" type="ordered locus">Bresu_0894</name>
</gene>
<dbReference type="KEGG" id="bsb:Bresu_0894"/>
<dbReference type="InParanoid" id="D9QMN8"/>
<evidence type="ECO:0000256" key="2">
    <source>
        <dbReference type="PROSITE-ProRule" id="PRU00703"/>
    </source>
</evidence>
<dbReference type="eggNOG" id="COG2905">
    <property type="taxonomic scope" value="Bacteria"/>
</dbReference>
<dbReference type="PROSITE" id="PS51371">
    <property type="entry name" value="CBS"/>
    <property type="match status" value="2"/>
</dbReference>
<dbReference type="InterPro" id="IPR051257">
    <property type="entry name" value="Diverse_CBS-Domain"/>
</dbReference>
<accession>D9QMN8</accession>
<sequence length="137" mass="14328">MKIKDVMSRDVQVARPADPIQEVAARMGAGDFGFLPVSDGTALVGTITDRDIAVRGLGQGKPGSAPVSEVMTSTVTTVLDSDDLKSALDLMASARIRRLPVLDRHGNLVGVVSLGDLSARVKEKSVGETLETISRAG</sequence>
<feature type="domain" description="CBS" evidence="3">
    <location>
        <begin position="71"/>
        <end position="129"/>
    </location>
</feature>
<dbReference type="PANTHER" id="PTHR43080">
    <property type="entry name" value="CBS DOMAIN-CONTAINING PROTEIN CBSX3, MITOCHONDRIAL"/>
    <property type="match status" value="1"/>
</dbReference>
<dbReference type="STRING" id="633149.Bresu_0894"/>
<dbReference type="AlphaFoldDB" id="D9QMN8"/>
<dbReference type="Gene3D" id="3.10.580.10">
    <property type="entry name" value="CBS-domain"/>
    <property type="match status" value="1"/>
</dbReference>
<dbReference type="EMBL" id="CP002102">
    <property type="protein sequence ID" value="ADL00208.1"/>
    <property type="molecule type" value="Genomic_DNA"/>
</dbReference>
<proteinExistence type="predicted"/>